<sequence>MVCDTVIYHPTLVRLKKFLDATAGREKALRLLQYLCRFLSYYCYQKGFNLDTIQLFKKIQGIITTNRKALRFLKPLNHLTNASKTFDNKLMDSILRYTAVSKDIAYVFYLSLDSINWFKMLGIISHKKFPKNQKYTNWCWCIGLISGLLNDLRKIQISHEKKVALLKCEDEKKDEKEVKILLADAIKLGHTAKRRLCWDLLDIFIVLNNLKFLNFDDGAIGGAGVITSILGLQDIWSNIKV</sequence>
<dbReference type="GO" id="GO:0001579">
    <property type="term" value="P:medium-chain fatty acid transport"/>
    <property type="evidence" value="ECO:0007669"/>
    <property type="project" value="EnsemblFungi"/>
</dbReference>
<dbReference type="OrthoDB" id="411017at2759"/>
<organism evidence="5 6">
    <name type="scientific">Pachysolen tannophilus NRRL Y-2460</name>
    <dbReference type="NCBI Taxonomy" id="669874"/>
    <lineage>
        <taxon>Eukaryota</taxon>
        <taxon>Fungi</taxon>
        <taxon>Dikarya</taxon>
        <taxon>Ascomycota</taxon>
        <taxon>Saccharomycotina</taxon>
        <taxon>Pichiomycetes</taxon>
        <taxon>Pachysolenaceae</taxon>
        <taxon>Pachysolen</taxon>
    </lineage>
</organism>
<proteinExistence type="predicted"/>
<keyword evidence="3" id="KW-0576">Peroxisome</keyword>
<dbReference type="GO" id="GO:0005778">
    <property type="term" value="C:peroxisomal membrane"/>
    <property type="evidence" value="ECO:0007669"/>
    <property type="project" value="UniProtKB-SubCell"/>
</dbReference>
<dbReference type="GO" id="GO:0044375">
    <property type="term" value="P:regulation of peroxisome size"/>
    <property type="evidence" value="ECO:0007669"/>
    <property type="project" value="EnsemblFungi"/>
</dbReference>
<dbReference type="AlphaFoldDB" id="A0A1E4TZY8"/>
<dbReference type="InterPro" id="IPR008733">
    <property type="entry name" value="PEX11"/>
</dbReference>
<evidence type="ECO:0000256" key="3">
    <source>
        <dbReference type="ARBA" id="ARBA00023140"/>
    </source>
</evidence>
<dbReference type="Proteomes" id="UP000094236">
    <property type="component" value="Unassembled WGS sequence"/>
</dbReference>
<keyword evidence="1" id="KW-0962">Peroxisome biogenesis</keyword>
<evidence type="ECO:0000256" key="1">
    <source>
        <dbReference type="ARBA" id="ARBA00022593"/>
    </source>
</evidence>
<evidence type="ECO:0000256" key="4">
    <source>
        <dbReference type="ARBA" id="ARBA00046271"/>
    </source>
</evidence>
<gene>
    <name evidence="5" type="ORF">PACTADRAFT_32773</name>
</gene>
<dbReference type="GO" id="GO:0016559">
    <property type="term" value="P:peroxisome fission"/>
    <property type="evidence" value="ECO:0007669"/>
    <property type="project" value="EnsemblFungi"/>
</dbReference>
<evidence type="ECO:0008006" key="7">
    <source>
        <dbReference type="Google" id="ProtNLM"/>
    </source>
</evidence>
<name>A0A1E4TZY8_PACTA</name>
<evidence type="ECO:0000256" key="2">
    <source>
        <dbReference type="ARBA" id="ARBA00023136"/>
    </source>
</evidence>
<dbReference type="GO" id="GO:0005783">
    <property type="term" value="C:endoplasmic reticulum"/>
    <property type="evidence" value="ECO:0007669"/>
    <property type="project" value="EnsemblFungi"/>
</dbReference>
<dbReference type="PANTHER" id="PTHR12652:SF50">
    <property type="entry name" value="PEROXIN 11"/>
    <property type="match status" value="1"/>
</dbReference>
<dbReference type="EMBL" id="KV454012">
    <property type="protein sequence ID" value="ODV97301.1"/>
    <property type="molecule type" value="Genomic_DNA"/>
</dbReference>
<dbReference type="STRING" id="669874.A0A1E4TZY8"/>
<protein>
    <recommendedName>
        <fullName evidence="7">Peroxisomal biogenesis factor 11</fullName>
    </recommendedName>
</protein>
<comment type="subcellular location">
    <subcellularLocation>
        <location evidence="4">Peroxisome membrane</location>
    </subcellularLocation>
</comment>
<keyword evidence="2" id="KW-0472">Membrane</keyword>
<keyword evidence="6" id="KW-1185">Reference proteome</keyword>
<accession>A0A1E4TZY8</accession>
<dbReference type="Pfam" id="PF05648">
    <property type="entry name" value="PEX11"/>
    <property type="match status" value="1"/>
</dbReference>
<dbReference type="PANTHER" id="PTHR12652">
    <property type="entry name" value="PEROXISOMAL BIOGENESIS FACTOR 11"/>
    <property type="match status" value="1"/>
</dbReference>
<reference evidence="6" key="1">
    <citation type="submission" date="2016-05" db="EMBL/GenBank/DDBJ databases">
        <title>Comparative genomics of biotechnologically important yeasts.</title>
        <authorList>
            <consortium name="DOE Joint Genome Institute"/>
            <person name="Riley R."/>
            <person name="Haridas S."/>
            <person name="Wolfe K.H."/>
            <person name="Lopes M.R."/>
            <person name="Hittinger C.T."/>
            <person name="Goker M."/>
            <person name="Salamov A."/>
            <person name="Wisecaver J."/>
            <person name="Long T.M."/>
            <person name="Aerts A.L."/>
            <person name="Barry K."/>
            <person name="Choi C."/>
            <person name="Clum A."/>
            <person name="Coughlan A.Y."/>
            <person name="Deshpande S."/>
            <person name="Douglass A.P."/>
            <person name="Hanson S.J."/>
            <person name="Klenk H.-P."/>
            <person name="Labutti K."/>
            <person name="Lapidus A."/>
            <person name="Lindquist E."/>
            <person name="Lipzen A."/>
            <person name="Meier-Kolthoff J.P."/>
            <person name="Ohm R.A."/>
            <person name="Otillar R.P."/>
            <person name="Pangilinan J."/>
            <person name="Peng Y."/>
            <person name="Rokas A."/>
            <person name="Rosa C.A."/>
            <person name="Scheuner C."/>
            <person name="Sibirny A.A."/>
            <person name="Slot J.C."/>
            <person name="Stielow J.B."/>
            <person name="Sun H."/>
            <person name="Kurtzman C.P."/>
            <person name="Blackwell M."/>
            <person name="Grigoriev I.V."/>
            <person name="Jeffries T.W."/>
        </authorList>
    </citation>
    <scope>NUCLEOTIDE SEQUENCE [LARGE SCALE GENOMIC DNA]</scope>
    <source>
        <strain evidence="6">NRRL Y-2460</strain>
    </source>
</reference>
<evidence type="ECO:0000313" key="6">
    <source>
        <dbReference type="Proteomes" id="UP000094236"/>
    </source>
</evidence>
<evidence type="ECO:0000313" key="5">
    <source>
        <dbReference type="EMBL" id="ODV97301.1"/>
    </source>
</evidence>
<dbReference type="GO" id="GO:1990429">
    <property type="term" value="C:peroxisomal importomer complex"/>
    <property type="evidence" value="ECO:0007669"/>
    <property type="project" value="EnsemblFungi"/>
</dbReference>